<dbReference type="SUPFAM" id="SSF53955">
    <property type="entry name" value="Lysozyme-like"/>
    <property type="match status" value="1"/>
</dbReference>
<dbReference type="KEGG" id="plal:FXN65_27480"/>
<evidence type="ECO:0000259" key="2">
    <source>
        <dbReference type="Pfam" id="PF19489"/>
    </source>
</evidence>
<dbReference type="Pfam" id="PF19489">
    <property type="entry name" value="SLT_4"/>
    <property type="match status" value="1"/>
</dbReference>
<evidence type="ECO:0000313" key="4">
    <source>
        <dbReference type="Proteomes" id="UP000327179"/>
    </source>
</evidence>
<sequence>MTGGQGLRFAPILLIVLLLAGCATAPPRAPDDLCAIFREYPDWYEDAREMEQRWGTPIQVAMAFIDQESSYRHDARPPRHYVLGFIPWGRVTSAYGYAQALDGTWDDYERATGDDGSRSDFDDATDFIGWYTDASSRHLGLSKWDAYNQYLAYHEGRGGFRRGSYRQKPWLTQVARKVERQSATYGRQLQHCRAELEEGRGWWPF</sequence>
<dbReference type="Gene3D" id="1.10.530.10">
    <property type="match status" value="1"/>
</dbReference>
<dbReference type="EMBL" id="CP043311">
    <property type="protein sequence ID" value="QEY65625.1"/>
    <property type="molecule type" value="Genomic_DNA"/>
</dbReference>
<dbReference type="CDD" id="cd00442">
    <property type="entry name" value="Lyz-like"/>
    <property type="match status" value="1"/>
</dbReference>
<dbReference type="Proteomes" id="UP000327179">
    <property type="component" value="Chromosome"/>
</dbReference>
<organism evidence="3 4">
    <name type="scientific">Metapseudomonas lalkuanensis</name>
    <dbReference type="NCBI Taxonomy" id="2604832"/>
    <lineage>
        <taxon>Bacteria</taxon>
        <taxon>Pseudomonadati</taxon>
        <taxon>Pseudomonadota</taxon>
        <taxon>Gammaproteobacteria</taxon>
        <taxon>Pseudomonadales</taxon>
        <taxon>Pseudomonadaceae</taxon>
        <taxon>Metapseudomonas</taxon>
    </lineage>
</organism>
<protein>
    <recommendedName>
        <fullName evidence="2">Transglycosylase SLT domain-containing protein</fullName>
    </recommendedName>
</protein>
<dbReference type="InterPro" id="IPR023346">
    <property type="entry name" value="Lysozyme-like_dom_sf"/>
</dbReference>
<dbReference type="AlphaFoldDB" id="A0A5J6QVC6"/>
<evidence type="ECO:0000256" key="1">
    <source>
        <dbReference type="SAM" id="SignalP"/>
    </source>
</evidence>
<feature type="signal peptide" evidence="1">
    <location>
        <begin position="1"/>
        <end position="25"/>
    </location>
</feature>
<feature type="domain" description="Transglycosylase SLT" evidence="2">
    <location>
        <begin position="12"/>
        <end position="192"/>
    </location>
</feature>
<proteinExistence type="predicted"/>
<dbReference type="InterPro" id="IPR045795">
    <property type="entry name" value="SLT_4"/>
</dbReference>
<accession>A0A5J6QVC6</accession>
<gene>
    <name evidence="3" type="ORF">FXN65_27480</name>
</gene>
<evidence type="ECO:0000313" key="3">
    <source>
        <dbReference type="EMBL" id="QEY65625.1"/>
    </source>
</evidence>
<keyword evidence="1" id="KW-0732">Signal</keyword>
<name>A0A5J6QVC6_9GAMM</name>
<reference evidence="3 4" key="1">
    <citation type="submission" date="2019-08" db="EMBL/GenBank/DDBJ databases">
        <title>Whole-genome Sequencing of e-waste polymer degrading bacterium Pseudomonas sp. strain PE08.</title>
        <authorList>
            <person name="Kirdat K."/>
            <person name="Debbarma P."/>
            <person name="Narawade N."/>
            <person name="Suyal D."/>
            <person name="Thorat V."/>
            <person name="Shouche Y."/>
            <person name="Goel R."/>
            <person name="Yadav A."/>
        </authorList>
    </citation>
    <scope>NUCLEOTIDE SEQUENCE [LARGE SCALE GENOMIC DNA]</scope>
    <source>
        <strain evidence="3 4">PE08</strain>
    </source>
</reference>
<feature type="chain" id="PRO_5023870005" description="Transglycosylase SLT domain-containing protein" evidence="1">
    <location>
        <begin position="26"/>
        <end position="205"/>
    </location>
</feature>
<keyword evidence="4" id="KW-1185">Reference proteome</keyword>